<evidence type="ECO:0000313" key="11">
    <source>
        <dbReference type="Proteomes" id="UP001057903"/>
    </source>
</evidence>
<evidence type="ECO:0000256" key="7">
    <source>
        <dbReference type="ARBA" id="ARBA00030248"/>
    </source>
</evidence>
<keyword evidence="2" id="KW-0696">RNA-directed RNA polymerase</keyword>
<dbReference type="InterPro" id="IPR043502">
    <property type="entry name" value="DNA/RNA_pol_sf"/>
</dbReference>
<dbReference type="EMBL" id="MZ679799">
    <property type="protein sequence ID" value="UJQ85841.1"/>
    <property type="molecule type" value="Genomic_RNA"/>
</dbReference>
<organism evidence="10 11">
    <name type="scientific">Leviviridae sp</name>
    <dbReference type="NCBI Taxonomy" id="2027243"/>
    <lineage>
        <taxon>Viruses</taxon>
        <taxon>Riboviria</taxon>
        <taxon>Orthornavirae</taxon>
        <taxon>Lenarviricota</taxon>
        <taxon>Leviviricetes</taxon>
        <taxon>Norzivirales</taxon>
        <taxon>Fiersviridae</taxon>
    </lineage>
</organism>
<evidence type="ECO:0000259" key="9">
    <source>
        <dbReference type="PROSITE" id="PS50522"/>
    </source>
</evidence>
<keyword evidence="5" id="KW-0547">Nucleotide-binding</keyword>
<evidence type="ECO:0000256" key="4">
    <source>
        <dbReference type="ARBA" id="ARBA00022695"/>
    </source>
</evidence>
<evidence type="ECO:0000313" key="10">
    <source>
        <dbReference type="EMBL" id="UJQ85841.1"/>
    </source>
</evidence>
<feature type="domain" description="RdRp catalytic" evidence="9">
    <location>
        <begin position="234"/>
        <end position="365"/>
    </location>
</feature>
<proteinExistence type="predicted"/>
<evidence type="ECO:0000256" key="2">
    <source>
        <dbReference type="ARBA" id="ARBA00022484"/>
    </source>
</evidence>
<dbReference type="SUPFAM" id="SSF56672">
    <property type="entry name" value="DNA/RNA polymerases"/>
    <property type="match status" value="1"/>
</dbReference>
<accession>A0ABY3SSI5</accession>
<reference evidence="10 11" key="1">
    <citation type="journal article" date="2022" name="Nat. Microbiol.">
        <title>RNA viromes from terrestrial sites across China expand environmental viral diversity.</title>
        <authorList>
            <person name="Chiapello M."/>
            <person name="Rodriguez-Romero J."/>
            <person name="Ayllon M.A."/>
            <person name="Turina M."/>
        </authorList>
    </citation>
    <scope>NUCLEOTIDE SEQUENCE [LARGE SCALE GENOMIC DNA]</scope>
    <source>
        <strain evidence="10">R29-k141_713134</strain>
    </source>
</reference>
<keyword evidence="6" id="KW-0693">Viral RNA replication</keyword>
<evidence type="ECO:0000256" key="6">
    <source>
        <dbReference type="ARBA" id="ARBA00022953"/>
    </source>
</evidence>
<dbReference type="EC" id="2.7.7.48" evidence="1"/>
<dbReference type="InterPro" id="IPR007096">
    <property type="entry name" value="RNA-dir_Rpol_cat_phage"/>
</dbReference>
<evidence type="ECO:0000256" key="3">
    <source>
        <dbReference type="ARBA" id="ARBA00022679"/>
    </source>
</evidence>
<dbReference type="InterPro" id="IPR005093">
    <property type="entry name" value="RNArep_beta"/>
</dbReference>
<sequence>MLTLHAQLKAAAERDLGRSTPSTFPSQDVDTFPADYMLYNLLRKEEPFAEKDEVPTAVLRDSLSKFAESEWRCRVVNLCGRFYTPLVKEDEVFFSEAIRLARSWISRTMMEHWPSWEDARYTSGASRNSSRQRSMAYLKWAGIAEKGRMSATTSALDIVESMIAPEYGSSWKPAKVELVNDCRFDFVHKTAKAVRFITPQPEYNLLAQTCIGDCIRKALKEVGIDLDDQTRNQNLAYIGSITRDIATIDLTNSSDNIAMVHGEELLPERIMDYCLATRVTHATVGGVSHRLNKIATMGNGFIMELQTLIYAGLAHAVTALTGGSERDIAVYGDDIVISTASAQPLMDLLVYLGMEPNFSKSYWGDVPFRESCGKHYIAGRDVTPFYVKAPLVDEDGKPCLRSVFRAINGLMYWQNRTGLRLKSTIKLLVDLLSKKDRIVVPREYSIDCGLHFAVSGCTLPKRIVTPHGDKMIEFQVLTDPVQDIRERISDDVLYYDWLRSPPKDLIPENIWSKVREIRFWSDRYACFPRFHHSGGPRDRKSYSRVLDLETNPATWVARKCFPGNLA</sequence>
<evidence type="ECO:0000256" key="8">
    <source>
        <dbReference type="ARBA" id="ARBA00048744"/>
    </source>
</evidence>
<evidence type="ECO:0000256" key="1">
    <source>
        <dbReference type="ARBA" id="ARBA00012494"/>
    </source>
</evidence>
<comment type="catalytic activity">
    <reaction evidence="8">
        <text>RNA(n) + a ribonucleoside 5'-triphosphate = RNA(n+1) + diphosphate</text>
        <dbReference type="Rhea" id="RHEA:21248"/>
        <dbReference type="Rhea" id="RHEA-COMP:14527"/>
        <dbReference type="Rhea" id="RHEA-COMP:17342"/>
        <dbReference type="ChEBI" id="CHEBI:33019"/>
        <dbReference type="ChEBI" id="CHEBI:61557"/>
        <dbReference type="ChEBI" id="CHEBI:140395"/>
        <dbReference type="EC" id="2.7.7.48"/>
    </reaction>
</comment>
<dbReference type="Proteomes" id="UP001057903">
    <property type="component" value="Segment"/>
</dbReference>
<keyword evidence="4" id="KW-0548">Nucleotidyltransferase</keyword>
<evidence type="ECO:0000256" key="5">
    <source>
        <dbReference type="ARBA" id="ARBA00022741"/>
    </source>
</evidence>
<name>A0ABY3SSI5_9VIRU</name>
<keyword evidence="3" id="KW-0808">Transferase</keyword>
<keyword evidence="11" id="KW-1185">Reference proteome</keyword>
<dbReference type="PROSITE" id="PS50522">
    <property type="entry name" value="RDRP_PHAGE"/>
    <property type="match status" value="1"/>
</dbReference>
<dbReference type="Pfam" id="PF03431">
    <property type="entry name" value="RNA_replicase_B"/>
    <property type="match status" value="1"/>
</dbReference>
<protein>
    <recommendedName>
        <fullName evidence="1">RNA-directed RNA polymerase</fullName>
        <ecNumber evidence="1">2.7.7.48</ecNumber>
    </recommendedName>
    <alternativeName>
        <fullName evidence="7">RNA replicase beta chain</fullName>
    </alternativeName>
</protein>